<feature type="region of interest" description="Disordered" evidence="4">
    <location>
        <begin position="1"/>
        <end position="33"/>
    </location>
</feature>
<dbReference type="PANTHER" id="PTHR13276:SF0">
    <property type="entry name" value="GUANINE NUCLEOTIDE EXCHANGE FACTOR MSS4"/>
    <property type="match status" value="1"/>
</dbReference>
<dbReference type="InterPro" id="IPR011323">
    <property type="entry name" value="Mss4/transl-control_tumour"/>
</dbReference>
<keyword evidence="3" id="KW-0653">Protein transport</keyword>
<reference evidence="5 6" key="1">
    <citation type="submission" date="2024-04" db="EMBL/GenBank/DDBJ databases">
        <authorList>
            <consortium name="Genoscope - CEA"/>
            <person name="William W."/>
        </authorList>
    </citation>
    <scope>NUCLEOTIDE SEQUENCE [LARGE SCALE GENOMIC DNA]</scope>
</reference>
<evidence type="ECO:0000256" key="1">
    <source>
        <dbReference type="ARBA" id="ARBA00022448"/>
    </source>
</evidence>
<dbReference type="Proteomes" id="UP001497497">
    <property type="component" value="Unassembled WGS sequence"/>
</dbReference>
<sequence>MAEQESPKSSNTDLQSHQSTTSTSNSKFEKISDDGRKNKTSIYCQRCPSLVLSAQQATLVHKEFFLPNMYQKNESAPIEGVTLVDFWHVPDMLTFDNVGFSKTVDNIKYLMCADCEVGPIGWHSVHDKKSYYIAVDRVKHG</sequence>
<dbReference type="GO" id="GO:0005829">
    <property type="term" value="C:cytosol"/>
    <property type="evidence" value="ECO:0007669"/>
    <property type="project" value="TreeGrafter"/>
</dbReference>
<keyword evidence="6" id="KW-1185">Reference proteome</keyword>
<evidence type="ECO:0000256" key="2">
    <source>
        <dbReference type="ARBA" id="ARBA00022658"/>
    </source>
</evidence>
<keyword evidence="1" id="KW-0813">Transport</keyword>
<dbReference type="InterPro" id="IPR011057">
    <property type="entry name" value="Mss4-like_sf"/>
</dbReference>
<evidence type="ECO:0000313" key="6">
    <source>
        <dbReference type="Proteomes" id="UP001497497"/>
    </source>
</evidence>
<evidence type="ECO:0000256" key="3">
    <source>
        <dbReference type="ARBA" id="ARBA00022927"/>
    </source>
</evidence>
<dbReference type="Gene3D" id="2.170.150.10">
    <property type="entry name" value="Metal Binding Protein, Guanine Nucleotide Exchange Factor, Chain A"/>
    <property type="match status" value="1"/>
</dbReference>
<dbReference type="FunFam" id="2.170.150.10:FF:000005">
    <property type="entry name" value="Guanine nucleotide exchange factor MSS4"/>
    <property type="match status" value="1"/>
</dbReference>
<dbReference type="PROSITE" id="PS51796">
    <property type="entry name" value="MSS4"/>
    <property type="match status" value="1"/>
</dbReference>
<dbReference type="GO" id="GO:0005085">
    <property type="term" value="F:guanyl-nucleotide exchange factor activity"/>
    <property type="evidence" value="ECO:0007669"/>
    <property type="project" value="UniProtKB-KW"/>
</dbReference>
<proteinExistence type="predicted"/>
<evidence type="ECO:0000313" key="5">
    <source>
        <dbReference type="EMBL" id="CAL1542012.1"/>
    </source>
</evidence>
<name>A0AAV2I7S1_LYMST</name>
<dbReference type="GO" id="GO:0015031">
    <property type="term" value="P:protein transport"/>
    <property type="evidence" value="ECO:0007669"/>
    <property type="project" value="UniProtKB-KW"/>
</dbReference>
<keyword evidence="2" id="KW-0344">Guanine-nucleotide releasing factor</keyword>
<dbReference type="InterPro" id="IPR007515">
    <property type="entry name" value="Mss4"/>
</dbReference>
<dbReference type="GO" id="GO:0008270">
    <property type="term" value="F:zinc ion binding"/>
    <property type="evidence" value="ECO:0007669"/>
    <property type="project" value="TreeGrafter"/>
</dbReference>
<evidence type="ECO:0008006" key="7">
    <source>
        <dbReference type="Google" id="ProtNLM"/>
    </source>
</evidence>
<feature type="compositionally biased region" description="Polar residues" evidence="4">
    <location>
        <begin position="7"/>
        <end position="18"/>
    </location>
</feature>
<evidence type="ECO:0000256" key="4">
    <source>
        <dbReference type="SAM" id="MobiDB-lite"/>
    </source>
</evidence>
<gene>
    <name evidence="5" type="ORF">GSLYS_00015618001</name>
</gene>
<dbReference type="SUPFAM" id="SSF51316">
    <property type="entry name" value="Mss4-like"/>
    <property type="match status" value="1"/>
</dbReference>
<dbReference type="GO" id="GO:0016020">
    <property type="term" value="C:membrane"/>
    <property type="evidence" value="ECO:0007669"/>
    <property type="project" value="TreeGrafter"/>
</dbReference>
<dbReference type="GO" id="GO:0006892">
    <property type="term" value="P:post-Golgi vesicle-mediated transport"/>
    <property type="evidence" value="ECO:0007669"/>
    <property type="project" value="TreeGrafter"/>
</dbReference>
<protein>
    <recommendedName>
        <fullName evidence="7">Guanine nucleotide exchange factor MSS4</fullName>
    </recommendedName>
</protein>
<dbReference type="Pfam" id="PF04421">
    <property type="entry name" value="Mss4"/>
    <property type="match status" value="1"/>
</dbReference>
<organism evidence="5 6">
    <name type="scientific">Lymnaea stagnalis</name>
    <name type="common">Great pond snail</name>
    <name type="synonym">Helix stagnalis</name>
    <dbReference type="NCBI Taxonomy" id="6523"/>
    <lineage>
        <taxon>Eukaryota</taxon>
        <taxon>Metazoa</taxon>
        <taxon>Spiralia</taxon>
        <taxon>Lophotrochozoa</taxon>
        <taxon>Mollusca</taxon>
        <taxon>Gastropoda</taxon>
        <taxon>Heterobranchia</taxon>
        <taxon>Euthyneura</taxon>
        <taxon>Panpulmonata</taxon>
        <taxon>Hygrophila</taxon>
        <taxon>Lymnaeoidea</taxon>
        <taxon>Lymnaeidae</taxon>
        <taxon>Lymnaea</taxon>
    </lineage>
</organism>
<comment type="caution">
    <text evidence="5">The sequence shown here is derived from an EMBL/GenBank/DDBJ whole genome shotgun (WGS) entry which is preliminary data.</text>
</comment>
<dbReference type="PANTHER" id="PTHR13276">
    <property type="entry name" value="GUANINE NUCLEOTIDE EXCHANGE FACTOR MSS4"/>
    <property type="match status" value="1"/>
</dbReference>
<dbReference type="EMBL" id="CAXITT010000466">
    <property type="protein sequence ID" value="CAL1542012.1"/>
    <property type="molecule type" value="Genomic_DNA"/>
</dbReference>
<accession>A0AAV2I7S1</accession>
<dbReference type="AlphaFoldDB" id="A0AAV2I7S1"/>
<dbReference type="GO" id="GO:0007264">
    <property type="term" value="P:small GTPase-mediated signal transduction"/>
    <property type="evidence" value="ECO:0007669"/>
    <property type="project" value="InterPro"/>
</dbReference>